<dbReference type="InterPro" id="IPR020095">
    <property type="entry name" value="PsdUridine_synth_TruA_C"/>
</dbReference>
<gene>
    <name evidence="7" type="ORF">P3X46_022133</name>
</gene>
<proteinExistence type="inferred from homology"/>
<evidence type="ECO:0000256" key="3">
    <source>
        <dbReference type="ARBA" id="ARBA00023235"/>
    </source>
</evidence>
<dbReference type="InterPro" id="IPR020097">
    <property type="entry name" value="PsdUridine_synth_TruA_a/b_dom"/>
</dbReference>
<reference evidence="7 8" key="1">
    <citation type="journal article" date="2023" name="Plant Biotechnol. J.">
        <title>Chromosome-level wild Hevea brasiliensis genome provides new tools for genomic-assisted breeding and valuable loci to elevate rubber yield.</title>
        <authorList>
            <person name="Cheng H."/>
            <person name="Song X."/>
            <person name="Hu Y."/>
            <person name="Wu T."/>
            <person name="Yang Q."/>
            <person name="An Z."/>
            <person name="Feng S."/>
            <person name="Deng Z."/>
            <person name="Wu W."/>
            <person name="Zeng X."/>
            <person name="Tu M."/>
            <person name="Wang X."/>
            <person name="Huang H."/>
        </authorList>
    </citation>
    <scope>NUCLEOTIDE SEQUENCE [LARGE SCALE GENOMIC DNA]</scope>
    <source>
        <strain evidence="7">MT/VB/25A 57/8</strain>
    </source>
</reference>
<name>A0ABQ9LLI0_HEVBR</name>
<dbReference type="PANTHER" id="PTHR11142">
    <property type="entry name" value="PSEUDOURIDYLATE SYNTHASE"/>
    <property type="match status" value="1"/>
</dbReference>
<dbReference type="InterPro" id="IPR001406">
    <property type="entry name" value="PsdUridine_synth_TruA"/>
</dbReference>
<evidence type="ECO:0000256" key="2">
    <source>
        <dbReference type="ARBA" id="ARBA00022694"/>
    </source>
</evidence>
<protein>
    <recommendedName>
        <fullName evidence="4">tRNA pseudouridine synthase</fullName>
        <ecNumber evidence="4">5.4.99.12</ecNumber>
    </recommendedName>
</protein>
<evidence type="ECO:0000256" key="1">
    <source>
        <dbReference type="ARBA" id="ARBA00009375"/>
    </source>
</evidence>
<evidence type="ECO:0000313" key="7">
    <source>
        <dbReference type="EMBL" id="KAJ9167483.1"/>
    </source>
</evidence>
<accession>A0ABQ9LLI0</accession>
<feature type="region of interest" description="Disordered" evidence="5">
    <location>
        <begin position="154"/>
        <end position="181"/>
    </location>
</feature>
<organism evidence="7 8">
    <name type="scientific">Hevea brasiliensis</name>
    <name type="common">Para rubber tree</name>
    <name type="synonym">Siphonia brasiliensis</name>
    <dbReference type="NCBI Taxonomy" id="3981"/>
    <lineage>
        <taxon>Eukaryota</taxon>
        <taxon>Viridiplantae</taxon>
        <taxon>Streptophyta</taxon>
        <taxon>Embryophyta</taxon>
        <taxon>Tracheophyta</taxon>
        <taxon>Spermatophyta</taxon>
        <taxon>Magnoliopsida</taxon>
        <taxon>eudicotyledons</taxon>
        <taxon>Gunneridae</taxon>
        <taxon>Pentapetalae</taxon>
        <taxon>rosids</taxon>
        <taxon>fabids</taxon>
        <taxon>Malpighiales</taxon>
        <taxon>Euphorbiaceae</taxon>
        <taxon>Crotonoideae</taxon>
        <taxon>Micrandreae</taxon>
        <taxon>Hevea</taxon>
    </lineage>
</organism>
<dbReference type="EMBL" id="JARPOI010000012">
    <property type="protein sequence ID" value="KAJ9167483.1"/>
    <property type="molecule type" value="Genomic_DNA"/>
</dbReference>
<dbReference type="InterPro" id="IPR020103">
    <property type="entry name" value="PsdUridine_synth_cat_dom_sf"/>
</dbReference>
<feature type="compositionally biased region" description="Acidic residues" evidence="5">
    <location>
        <begin position="172"/>
        <end position="181"/>
    </location>
</feature>
<comment type="caution">
    <text evidence="7">The sequence shown here is derived from an EMBL/GenBank/DDBJ whole genome shotgun (WGS) entry which is preliminary data.</text>
</comment>
<keyword evidence="2 4" id="KW-0819">tRNA processing</keyword>
<comment type="similarity">
    <text evidence="1 4">Belongs to the tRNA pseudouridine synthase TruA family.</text>
</comment>
<evidence type="ECO:0000259" key="6">
    <source>
        <dbReference type="Pfam" id="PF01416"/>
    </source>
</evidence>
<comment type="catalytic activity">
    <reaction evidence="4">
        <text>uridine(38/39/40) in tRNA = pseudouridine(38/39/40) in tRNA</text>
        <dbReference type="Rhea" id="RHEA:22376"/>
        <dbReference type="Rhea" id="RHEA-COMP:10085"/>
        <dbReference type="Rhea" id="RHEA-COMP:10087"/>
        <dbReference type="ChEBI" id="CHEBI:65314"/>
        <dbReference type="ChEBI" id="CHEBI:65315"/>
        <dbReference type="EC" id="5.4.99.12"/>
    </reaction>
</comment>
<dbReference type="EC" id="5.4.99.12" evidence="4"/>
<dbReference type="Gene3D" id="3.30.70.580">
    <property type="entry name" value="Pseudouridine synthase I, catalytic domain, N-terminal subdomain"/>
    <property type="match status" value="1"/>
</dbReference>
<evidence type="ECO:0000256" key="5">
    <source>
        <dbReference type="SAM" id="MobiDB-lite"/>
    </source>
</evidence>
<dbReference type="InterPro" id="IPR020094">
    <property type="entry name" value="TruA/RsuA/RluB/E/F_N"/>
</dbReference>
<sequence length="422" mass="48315">MAISSLRLPLSPWLVKNPRQTSFKSLLMPIFPSKLSLLCCFCGSSLRSPLSTSHALNQSEKWQPFRKKKVVLRVGYVGTDYRGLQKQQDEHSLSTIEAELEHAIFKAGGILDSNYGNLQKIAWARSSRTDKGGEHPFHNYTIRSKYRKQFPTPKIGRVSKRPRSSGEISASEIEESDQEENYGVDRMIKLDHMEPTKNSMESTQNSMESSFYNRNGSVLKDQKSNAVNRARWLHEPDETDRIGASHFRKIFRCSCGKLEKSVGFDFVEISIWGESFMLHQIRKMVATAVAVKRKLLPRDILTLSLAKFSRIVLPLAPSEVLILRSNSFLFRTRPGVGSRPEMLTMVESEEILKVVNDFYINVMLPQVSKFLDPCGFPWKEWVEKLDEHTSIPDAELDEVRSAWKVWKEKLQSRTSVASVINW</sequence>
<evidence type="ECO:0000256" key="4">
    <source>
        <dbReference type="RuleBase" id="RU003792"/>
    </source>
</evidence>
<evidence type="ECO:0000313" key="8">
    <source>
        <dbReference type="Proteomes" id="UP001174677"/>
    </source>
</evidence>
<dbReference type="Proteomes" id="UP001174677">
    <property type="component" value="Chromosome 12"/>
</dbReference>
<dbReference type="SUPFAM" id="SSF55120">
    <property type="entry name" value="Pseudouridine synthase"/>
    <property type="match status" value="2"/>
</dbReference>
<keyword evidence="3 4" id="KW-0413">Isomerase</keyword>
<dbReference type="Pfam" id="PF01416">
    <property type="entry name" value="PseudoU_synth_1"/>
    <property type="match status" value="1"/>
</dbReference>
<dbReference type="PANTHER" id="PTHR11142:SF9">
    <property type="entry name" value="TRNA PSEUDOURIDINE SYNTHASE-RELATED"/>
    <property type="match status" value="1"/>
</dbReference>
<keyword evidence="8" id="KW-1185">Reference proteome</keyword>
<dbReference type="Gene3D" id="3.30.70.660">
    <property type="entry name" value="Pseudouridine synthase I, catalytic domain, C-terminal subdomain"/>
    <property type="match status" value="1"/>
</dbReference>
<feature type="domain" description="Pseudouridine synthase I TruA alpha/beta" evidence="6">
    <location>
        <begin position="244"/>
        <end position="319"/>
    </location>
</feature>